<dbReference type="InterPro" id="IPR010323">
    <property type="entry name" value="DUF924"/>
</dbReference>
<dbReference type="Pfam" id="PF06041">
    <property type="entry name" value="DUF924"/>
    <property type="match status" value="1"/>
</dbReference>
<dbReference type="SUPFAM" id="SSF48452">
    <property type="entry name" value="TPR-like"/>
    <property type="match status" value="1"/>
</dbReference>
<dbReference type="PANTHER" id="PTHR23004">
    <property type="entry name" value="DOUBLECORTIN DOMAIN CONTAINING 2"/>
    <property type="match status" value="1"/>
</dbReference>
<dbReference type="Proteomes" id="UP000266385">
    <property type="component" value="Unassembled WGS sequence"/>
</dbReference>
<gene>
    <name evidence="1" type="ORF">D1223_00540</name>
</gene>
<keyword evidence="2" id="KW-1185">Reference proteome</keyword>
<dbReference type="OrthoDB" id="7593450at2"/>
<dbReference type="RefSeq" id="WP_119374468.1">
    <property type="nucleotide sequence ID" value="NZ_QWFX01000005.1"/>
</dbReference>
<sequence>MTVTPETVLDFWLGDHPSQPAVLETKQKLWFQKSFETDRTIADTFVTTLADLAAGEAKTWAKNGARSRLAAIIVLDQFSRNIFRGHRFSFTHDPMAKNLTLTGLAFNEDRELSEVERVFFYLPLEHSESLDDQKMSVKLFEELAREARPAFKDFCETTLDYARKHLEVIERFGRFPHRNAVLRRPSTREEQAYLSEPGAGF</sequence>
<dbReference type="PANTHER" id="PTHR23004:SF7">
    <property type="entry name" value="DUF924-DOMAIN-CONTAINING PROTEIN"/>
    <property type="match status" value="1"/>
</dbReference>
<organism evidence="1 2">
    <name type="scientific">Henriciella mobilis</name>
    <dbReference type="NCBI Taxonomy" id="2305467"/>
    <lineage>
        <taxon>Bacteria</taxon>
        <taxon>Pseudomonadati</taxon>
        <taxon>Pseudomonadota</taxon>
        <taxon>Alphaproteobacteria</taxon>
        <taxon>Hyphomonadales</taxon>
        <taxon>Hyphomonadaceae</taxon>
        <taxon>Henriciella</taxon>
    </lineage>
</organism>
<dbReference type="Gene3D" id="1.20.58.320">
    <property type="entry name" value="TPR-like"/>
    <property type="match status" value="1"/>
</dbReference>
<comment type="caution">
    <text evidence="1">The sequence shown here is derived from an EMBL/GenBank/DDBJ whole genome shotgun (WGS) entry which is preliminary data.</text>
</comment>
<accession>A0A399RR56</accession>
<dbReference type="AlphaFoldDB" id="A0A399RR56"/>
<name>A0A399RR56_9PROT</name>
<evidence type="ECO:0000313" key="2">
    <source>
        <dbReference type="Proteomes" id="UP000266385"/>
    </source>
</evidence>
<dbReference type="Gene3D" id="1.25.40.10">
    <property type="entry name" value="Tetratricopeptide repeat domain"/>
    <property type="match status" value="1"/>
</dbReference>
<dbReference type="EMBL" id="QWFX01000005">
    <property type="protein sequence ID" value="RIJ32387.1"/>
    <property type="molecule type" value="Genomic_DNA"/>
</dbReference>
<dbReference type="InterPro" id="IPR011990">
    <property type="entry name" value="TPR-like_helical_dom_sf"/>
</dbReference>
<protein>
    <submittedName>
        <fullName evidence="1">DUF924 domain-containing protein</fullName>
    </submittedName>
</protein>
<reference evidence="1 2" key="1">
    <citation type="submission" date="2018-08" db="EMBL/GenBank/DDBJ databases">
        <title>Henriciella mobilis sp. nov., isolated from seawater.</title>
        <authorList>
            <person name="Cheng H."/>
            <person name="Wu Y.-H."/>
            <person name="Xu X.-W."/>
            <person name="Guo L.-L."/>
        </authorList>
    </citation>
    <scope>NUCLEOTIDE SEQUENCE [LARGE SCALE GENOMIC DNA]</scope>
    <source>
        <strain evidence="1 2">JN25</strain>
    </source>
</reference>
<proteinExistence type="predicted"/>
<evidence type="ECO:0000313" key="1">
    <source>
        <dbReference type="EMBL" id="RIJ32387.1"/>
    </source>
</evidence>